<dbReference type="AlphaFoldDB" id="A0A9N8ECL7"/>
<evidence type="ECO:0000313" key="6">
    <source>
        <dbReference type="EMBL" id="CAB9517809.1"/>
    </source>
</evidence>
<dbReference type="Gene3D" id="3.40.1740.10">
    <property type="entry name" value="VC0467-like"/>
    <property type="match status" value="2"/>
</dbReference>
<dbReference type="EMBL" id="CAICTM010000881">
    <property type="protein sequence ID" value="CAB9517809.1"/>
    <property type="molecule type" value="Genomic_DNA"/>
</dbReference>
<dbReference type="InterPro" id="IPR013083">
    <property type="entry name" value="Znf_RING/FYVE/PHD"/>
</dbReference>
<evidence type="ECO:0000256" key="3">
    <source>
        <dbReference type="ARBA" id="ARBA00022833"/>
    </source>
</evidence>
<dbReference type="Pfam" id="PF12906">
    <property type="entry name" value="RINGv"/>
    <property type="match status" value="1"/>
</dbReference>
<dbReference type="Gene3D" id="3.30.40.10">
    <property type="entry name" value="Zinc/RING finger domain, C3HC4 (zinc finger)"/>
    <property type="match status" value="1"/>
</dbReference>
<organism evidence="6 7">
    <name type="scientific">Seminavis robusta</name>
    <dbReference type="NCBI Taxonomy" id="568900"/>
    <lineage>
        <taxon>Eukaryota</taxon>
        <taxon>Sar</taxon>
        <taxon>Stramenopiles</taxon>
        <taxon>Ochrophyta</taxon>
        <taxon>Bacillariophyta</taxon>
        <taxon>Bacillariophyceae</taxon>
        <taxon>Bacillariophycidae</taxon>
        <taxon>Naviculales</taxon>
        <taxon>Naviculaceae</taxon>
        <taxon>Seminavis</taxon>
    </lineage>
</organism>
<dbReference type="GO" id="GO:0005829">
    <property type="term" value="C:cytosol"/>
    <property type="evidence" value="ECO:0007669"/>
    <property type="project" value="TreeGrafter"/>
</dbReference>
<keyword evidence="7" id="KW-1185">Reference proteome</keyword>
<feature type="compositionally biased region" description="Low complexity" evidence="4">
    <location>
        <begin position="245"/>
        <end position="260"/>
    </location>
</feature>
<dbReference type="GO" id="GO:0008270">
    <property type="term" value="F:zinc ion binding"/>
    <property type="evidence" value="ECO:0007669"/>
    <property type="project" value="UniProtKB-KW"/>
</dbReference>
<dbReference type="SUPFAM" id="SSF57850">
    <property type="entry name" value="RING/U-box"/>
    <property type="match status" value="1"/>
</dbReference>
<feature type="region of interest" description="Disordered" evidence="4">
    <location>
        <begin position="364"/>
        <end position="397"/>
    </location>
</feature>
<gene>
    <name evidence="6" type="ORF">SEMRO_882_G215330.1</name>
</gene>
<proteinExistence type="predicted"/>
<dbReference type="InterPro" id="IPR003774">
    <property type="entry name" value="AlgH-like"/>
</dbReference>
<dbReference type="PROSITE" id="PS51292">
    <property type="entry name" value="ZF_RING_CH"/>
    <property type="match status" value="1"/>
</dbReference>
<evidence type="ECO:0000256" key="4">
    <source>
        <dbReference type="SAM" id="MobiDB-lite"/>
    </source>
</evidence>
<evidence type="ECO:0000256" key="2">
    <source>
        <dbReference type="ARBA" id="ARBA00022771"/>
    </source>
</evidence>
<keyword evidence="1" id="KW-0479">Metal-binding</keyword>
<feature type="compositionally biased region" description="Polar residues" evidence="4">
    <location>
        <begin position="261"/>
        <end position="270"/>
    </location>
</feature>
<reference evidence="6" key="1">
    <citation type="submission" date="2020-06" db="EMBL/GenBank/DDBJ databases">
        <authorList>
            <consortium name="Plant Systems Biology data submission"/>
        </authorList>
    </citation>
    <scope>NUCLEOTIDE SEQUENCE</scope>
    <source>
        <strain evidence="6">D6</strain>
    </source>
</reference>
<feature type="compositionally biased region" description="Low complexity" evidence="4">
    <location>
        <begin position="271"/>
        <end position="281"/>
    </location>
</feature>
<keyword evidence="2" id="KW-0863">Zinc-finger</keyword>
<evidence type="ECO:0000259" key="5">
    <source>
        <dbReference type="PROSITE" id="PS51292"/>
    </source>
</evidence>
<keyword evidence="3" id="KW-0862">Zinc</keyword>
<feature type="compositionally biased region" description="Low complexity" evidence="4">
    <location>
        <begin position="458"/>
        <end position="468"/>
    </location>
</feature>
<protein>
    <recommendedName>
        <fullName evidence="5">RING-CH-type domain-containing protein</fullName>
    </recommendedName>
</protein>
<feature type="region of interest" description="Disordered" evidence="4">
    <location>
        <begin position="330"/>
        <end position="350"/>
    </location>
</feature>
<evidence type="ECO:0000313" key="7">
    <source>
        <dbReference type="Proteomes" id="UP001153069"/>
    </source>
</evidence>
<comment type="caution">
    <text evidence="6">The sequence shown here is derived from an EMBL/GenBank/DDBJ whole genome shotgun (WGS) entry which is preliminary data.</text>
</comment>
<dbReference type="PANTHER" id="PTHR30327">
    <property type="entry name" value="UNCHARACTERIZED PROTEIN YQGE"/>
    <property type="match status" value="1"/>
</dbReference>
<dbReference type="SUPFAM" id="SSF143456">
    <property type="entry name" value="VC0467-like"/>
    <property type="match status" value="2"/>
</dbReference>
<feature type="region of interest" description="Disordered" evidence="4">
    <location>
        <begin position="243"/>
        <end position="282"/>
    </location>
</feature>
<dbReference type="PANTHER" id="PTHR30327:SF1">
    <property type="entry name" value="UPF0301 PROTEIN YQGE"/>
    <property type="match status" value="1"/>
</dbReference>
<accession>A0A9N8ECL7</accession>
<evidence type="ECO:0000256" key="1">
    <source>
        <dbReference type="ARBA" id="ARBA00022723"/>
    </source>
</evidence>
<dbReference type="SMART" id="SM00744">
    <property type="entry name" value="RINGv"/>
    <property type="match status" value="1"/>
</dbReference>
<dbReference type="OrthoDB" id="264354at2759"/>
<feature type="region of interest" description="Disordered" evidence="4">
    <location>
        <begin position="66"/>
        <end position="85"/>
    </location>
</feature>
<feature type="domain" description="RING-CH-type" evidence="5">
    <location>
        <begin position="91"/>
        <end position="182"/>
    </location>
</feature>
<dbReference type="Proteomes" id="UP001153069">
    <property type="component" value="Unassembled WGS sequence"/>
</dbReference>
<feature type="compositionally biased region" description="Acidic residues" evidence="4">
    <location>
        <begin position="374"/>
        <end position="394"/>
    </location>
</feature>
<feature type="region of interest" description="Disordered" evidence="4">
    <location>
        <begin position="450"/>
        <end position="470"/>
    </location>
</feature>
<name>A0A9N8ECL7_9STRA</name>
<sequence length="541" mass="60698">MIRRNSDGRDDDSGDNNNNNNNNNNGNNEQPRRAPSALHNRLLNQQRSNILLQVLFHHMLNSRRRREEEEALASSPPPLPDRDMPILSHHEAETTNAMCRFCFEGSVEQEQEQAEDTGKDRNALVAPCNCDGGSRWVHLECLRQWQRMQTRSLSSSNVNANTTTYTSAGYICNVCNSPYLSRPPAVRSVRRNLLKRGTLLVSRPNTLGRTFQNTVVLLLTDVCGSPQGAFGLIVNSPLQQEPQNLVLSTPPSSPPLHQSSINESSSPTEQNSNNNNNNNNNAIIEWRRGGPVCGGRLGVVHYTVLHTYPPTIHPDDEDVLDVDIDEEYFEENETYDDNEDAVADSDDDEQDLEAGLTEMALQEVDEQSARDENETVDDDDEEVDDIDDLGENDDSLCAPMSLPVFDITDADTISRPLQFVASPETSTPCTFSEDNLGNTVQRIVLDGQEELPDHDDTTTTSSNNNNDTAQAPHKVIVFSGYCKWRAGQLEREIQREVWDVCIDATPEDILRHHDSGFWEEISESNRLLSWQRLIEEEGGDE</sequence>
<feature type="compositionally biased region" description="Low complexity" evidence="4">
    <location>
        <begin position="15"/>
        <end position="28"/>
    </location>
</feature>
<dbReference type="InterPro" id="IPR011016">
    <property type="entry name" value="Znf_RING-CH"/>
</dbReference>
<dbReference type="Pfam" id="PF02622">
    <property type="entry name" value="DUF179"/>
    <property type="match status" value="1"/>
</dbReference>
<feature type="region of interest" description="Disordered" evidence="4">
    <location>
        <begin position="1"/>
        <end position="34"/>
    </location>
</feature>